<evidence type="ECO:0000313" key="23">
    <source>
        <dbReference type="EMBL" id="HIU40630.1"/>
    </source>
</evidence>
<dbReference type="GO" id="GO:0003690">
    <property type="term" value="F:double-stranded DNA binding"/>
    <property type="evidence" value="ECO:0007669"/>
    <property type="project" value="UniProtKB-ARBA"/>
</dbReference>
<dbReference type="NCBIfam" id="TIGR00577">
    <property type="entry name" value="fpg"/>
    <property type="match status" value="1"/>
</dbReference>
<evidence type="ECO:0000256" key="16">
    <source>
        <dbReference type="ARBA" id="ARBA00023268"/>
    </source>
</evidence>
<dbReference type="Proteomes" id="UP000824074">
    <property type="component" value="Unassembled WGS sequence"/>
</dbReference>
<dbReference type="GO" id="GO:0034039">
    <property type="term" value="F:8-oxo-7,8-dihydroguanine DNA N-glycosylase activity"/>
    <property type="evidence" value="ECO:0007669"/>
    <property type="project" value="TreeGrafter"/>
</dbReference>
<dbReference type="SUPFAM" id="SSF46946">
    <property type="entry name" value="S13-like H2TH domain"/>
    <property type="match status" value="1"/>
</dbReference>
<evidence type="ECO:0000256" key="20">
    <source>
        <dbReference type="PROSITE-ProRule" id="PRU00391"/>
    </source>
</evidence>
<dbReference type="InterPro" id="IPR015886">
    <property type="entry name" value="H2TH_FPG"/>
</dbReference>
<dbReference type="Pfam" id="PF06831">
    <property type="entry name" value="H2TH"/>
    <property type="match status" value="1"/>
</dbReference>
<dbReference type="Pfam" id="PF01149">
    <property type="entry name" value="Fapy_DNA_glyco"/>
    <property type="match status" value="1"/>
</dbReference>
<dbReference type="GO" id="GO:0008270">
    <property type="term" value="F:zinc ion binding"/>
    <property type="evidence" value="ECO:0007669"/>
    <property type="project" value="UniProtKB-KW"/>
</dbReference>
<evidence type="ECO:0000256" key="3">
    <source>
        <dbReference type="ARBA" id="ARBA00009409"/>
    </source>
</evidence>
<comment type="caution">
    <text evidence="23">The sequence shown here is derived from an EMBL/GenBank/DDBJ whole genome shotgun (WGS) entry which is preliminary data.</text>
</comment>
<evidence type="ECO:0000256" key="19">
    <source>
        <dbReference type="ARBA" id="ARBA00044632"/>
    </source>
</evidence>
<dbReference type="SUPFAM" id="SSF81624">
    <property type="entry name" value="N-terminal domain of MutM-like DNA repair proteins"/>
    <property type="match status" value="1"/>
</dbReference>
<evidence type="ECO:0000256" key="12">
    <source>
        <dbReference type="ARBA" id="ARBA00022833"/>
    </source>
</evidence>
<comment type="catalytic activity">
    <reaction evidence="19">
        <text>2'-deoxyribonucleotide-(2'-deoxyribose 5'-phosphate)-2'-deoxyribonucleotide-DNA = a 3'-end 2'-deoxyribonucleotide-(2,3-dehydro-2,3-deoxyribose 5'-phosphate)-DNA + a 5'-end 5'-phospho-2'-deoxyribonucleoside-DNA + H(+)</text>
        <dbReference type="Rhea" id="RHEA:66592"/>
        <dbReference type="Rhea" id="RHEA-COMP:13180"/>
        <dbReference type="Rhea" id="RHEA-COMP:16897"/>
        <dbReference type="Rhea" id="RHEA-COMP:17067"/>
        <dbReference type="ChEBI" id="CHEBI:15378"/>
        <dbReference type="ChEBI" id="CHEBI:136412"/>
        <dbReference type="ChEBI" id="CHEBI:157695"/>
        <dbReference type="ChEBI" id="CHEBI:167181"/>
        <dbReference type="EC" id="4.2.99.18"/>
    </reaction>
</comment>
<evidence type="ECO:0000256" key="2">
    <source>
        <dbReference type="ARBA" id="ARBA00001947"/>
    </source>
</evidence>
<evidence type="ECO:0000256" key="17">
    <source>
        <dbReference type="ARBA" id="ARBA00023295"/>
    </source>
</evidence>
<dbReference type="EC" id="3.2.2.23" evidence="5"/>
<comment type="similarity">
    <text evidence="3">Belongs to the FPG family.</text>
</comment>
<evidence type="ECO:0000256" key="9">
    <source>
        <dbReference type="ARBA" id="ARBA00022763"/>
    </source>
</evidence>
<proteinExistence type="inferred from homology"/>
<dbReference type="GO" id="GO:0140078">
    <property type="term" value="F:class I DNA-(apurinic or apyrimidinic site) endonuclease activity"/>
    <property type="evidence" value="ECO:0007669"/>
    <property type="project" value="UniProtKB-EC"/>
</dbReference>
<keyword evidence="11 23" id="KW-0378">Hydrolase</keyword>
<evidence type="ECO:0000256" key="7">
    <source>
        <dbReference type="ARBA" id="ARBA00016240"/>
    </source>
</evidence>
<comment type="subunit">
    <text evidence="4">Monomer.</text>
</comment>
<feature type="domain" description="FPG-type" evidence="21">
    <location>
        <begin position="233"/>
        <end position="267"/>
    </location>
</feature>
<keyword evidence="13" id="KW-0238">DNA-binding</keyword>
<dbReference type="InterPro" id="IPR010663">
    <property type="entry name" value="Znf_FPG/IleRS"/>
</dbReference>
<evidence type="ECO:0000256" key="6">
    <source>
        <dbReference type="ARBA" id="ARBA00012720"/>
    </source>
</evidence>
<evidence type="ECO:0000256" key="5">
    <source>
        <dbReference type="ARBA" id="ARBA00012024"/>
    </source>
</evidence>
<evidence type="ECO:0000256" key="18">
    <source>
        <dbReference type="ARBA" id="ARBA00030638"/>
    </source>
</evidence>
<evidence type="ECO:0000256" key="4">
    <source>
        <dbReference type="ARBA" id="ARBA00011245"/>
    </source>
</evidence>
<keyword evidence="12" id="KW-0862">Zinc</keyword>
<evidence type="ECO:0000256" key="10">
    <source>
        <dbReference type="ARBA" id="ARBA00022771"/>
    </source>
</evidence>
<keyword evidence="15 23" id="KW-0456">Lyase</keyword>
<accession>A0A9D1LIB9</accession>
<dbReference type="NCBIfam" id="NF002211">
    <property type="entry name" value="PRK01103.1"/>
    <property type="match status" value="1"/>
</dbReference>
<feature type="domain" description="Formamidopyrimidine-DNA glycosylase catalytic" evidence="22">
    <location>
        <begin position="2"/>
        <end position="112"/>
    </location>
</feature>
<dbReference type="PROSITE" id="PS51068">
    <property type="entry name" value="FPG_CAT"/>
    <property type="match status" value="1"/>
</dbReference>
<dbReference type="Gene3D" id="1.10.8.50">
    <property type="match status" value="1"/>
</dbReference>
<dbReference type="PANTHER" id="PTHR22993">
    <property type="entry name" value="FORMAMIDOPYRIMIDINE-DNA GLYCOSYLASE"/>
    <property type="match status" value="1"/>
</dbReference>
<dbReference type="GO" id="GO:0006284">
    <property type="term" value="P:base-excision repair"/>
    <property type="evidence" value="ECO:0007669"/>
    <property type="project" value="InterPro"/>
</dbReference>
<dbReference type="InterPro" id="IPR000214">
    <property type="entry name" value="Znf_DNA_glyclase/AP_lyase"/>
</dbReference>
<dbReference type="InterPro" id="IPR015887">
    <property type="entry name" value="DNA_glyclase_Znf_dom_DNA_BS"/>
</dbReference>
<evidence type="ECO:0000259" key="22">
    <source>
        <dbReference type="PROSITE" id="PS51068"/>
    </source>
</evidence>
<dbReference type="Gene3D" id="3.20.190.10">
    <property type="entry name" value="MutM-like, N-terminal"/>
    <property type="match status" value="1"/>
</dbReference>
<dbReference type="SMART" id="SM00898">
    <property type="entry name" value="Fapy_DNA_glyco"/>
    <property type="match status" value="1"/>
</dbReference>
<dbReference type="EMBL" id="DVMT01000050">
    <property type="protein sequence ID" value="HIU40630.1"/>
    <property type="molecule type" value="Genomic_DNA"/>
</dbReference>
<dbReference type="InterPro" id="IPR020629">
    <property type="entry name" value="FPG_Glyclase"/>
</dbReference>
<reference evidence="23" key="2">
    <citation type="journal article" date="2021" name="PeerJ">
        <title>Extensive microbial diversity within the chicken gut microbiome revealed by metagenomics and culture.</title>
        <authorList>
            <person name="Gilroy R."/>
            <person name="Ravi A."/>
            <person name="Getino M."/>
            <person name="Pursley I."/>
            <person name="Horton D.L."/>
            <person name="Alikhan N.F."/>
            <person name="Baker D."/>
            <person name="Gharbi K."/>
            <person name="Hall N."/>
            <person name="Watson M."/>
            <person name="Adriaenssens E.M."/>
            <person name="Foster-Nyarko E."/>
            <person name="Jarju S."/>
            <person name="Secka A."/>
            <person name="Antonio M."/>
            <person name="Oren A."/>
            <person name="Chaudhuri R.R."/>
            <person name="La Ragione R."/>
            <person name="Hildebrand F."/>
            <person name="Pallen M.J."/>
        </authorList>
    </citation>
    <scope>NUCLEOTIDE SEQUENCE</scope>
    <source>
        <strain evidence="23">CHK193-30670</strain>
    </source>
</reference>
<dbReference type="GO" id="GO:0003684">
    <property type="term" value="F:damaged DNA binding"/>
    <property type="evidence" value="ECO:0007669"/>
    <property type="project" value="InterPro"/>
</dbReference>
<keyword evidence="17 23" id="KW-0326">Glycosidase</keyword>
<dbReference type="SUPFAM" id="SSF57716">
    <property type="entry name" value="Glucocorticoid receptor-like (DNA-binding domain)"/>
    <property type="match status" value="1"/>
</dbReference>
<keyword evidence="16" id="KW-0511">Multifunctional enzyme</keyword>
<dbReference type="PROSITE" id="PS01242">
    <property type="entry name" value="ZF_FPG_1"/>
    <property type="match status" value="1"/>
</dbReference>
<keyword evidence="8" id="KW-0479">Metal-binding</keyword>
<evidence type="ECO:0000256" key="8">
    <source>
        <dbReference type="ARBA" id="ARBA00022723"/>
    </source>
</evidence>
<keyword evidence="10 20" id="KW-0863">Zinc-finger</keyword>
<evidence type="ECO:0000256" key="11">
    <source>
        <dbReference type="ARBA" id="ARBA00022801"/>
    </source>
</evidence>
<dbReference type="InterPro" id="IPR012319">
    <property type="entry name" value="FPG_cat"/>
</dbReference>
<gene>
    <name evidence="23" type="primary">mutM</name>
    <name evidence="23" type="ORF">IAB68_04960</name>
</gene>
<dbReference type="CDD" id="cd08966">
    <property type="entry name" value="EcFpg-like_N"/>
    <property type="match status" value="1"/>
</dbReference>
<name>A0A9D1LIB9_9FIRM</name>
<dbReference type="AlphaFoldDB" id="A0A9D1LIB9"/>
<keyword evidence="9" id="KW-0227">DNA damage</keyword>
<dbReference type="InterPro" id="IPR035937">
    <property type="entry name" value="FPG_N"/>
</dbReference>
<evidence type="ECO:0000256" key="1">
    <source>
        <dbReference type="ARBA" id="ARBA00001668"/>
    </source>
</evidence>
<evidence type="ECO:0000256" key="13">
    <source>
        <dbReference type="ARBA" id="ARBA00023125"/>
    </source>
</evidence>
<evidence type="ECO:0000259" key="21">
    <source>
        <dbReference type="PROSITE" id="PS51066"/>
    </source>
</evidence>
<evidence type="ECO:0000313" key="24">
    <source>
        <dbReference type="Proteomes" id="UP000824074"/>
    </source>
</evidence>
<comment type="catalytic activity">
    <reaction evidence="1">
        <text>Hydrolysis of DNA containing ring-opened 7-methylguanine residues, releasing 2,6-diamino-4-hydroxy-5-(N-methyl)formamidopyrimidine.</text>
        <dbReference type="EC" id="3.2.2.23"/>
    </reaction>
</comment>
<dbReference type="Pfam" id="PF06827">
    <property type="entry name" value="zf-FPG_IleRS"/>
    <property type="match status" value="1"/>
</dbReference>
<evidence type="ECO:0000256" key="15">
    <source>
        <dbReference type="ARBA" id="ARBA00023239"/>
    </source>
</evidence>
<evidence type="ECO:0000256" key="14">
    <source>
        <dbReference type="ARBA" id="ARBA00023204"/>
    </source>
</evidence>
<dbReference type="SMART" id="SM01232">
    <property type="entry name" value="H2TH"/>
    <property type="match status" value="1"/>
</dbReference>
<comment type="cofactor">
    <cofactor evidence="2">
        <name>Zn(2+)</name>
        <dbReference type="ChEBI" id="CHEBI:29105"/>
    </cofactor>
</comment>
<sequence>MPELAEVETTRRDLSKIITGKKIRKVEVYLDKIVYNKKQEFINDVTGKEVLNVKRRGKWLLFELDDKYLIIHFRMEGRFYLLPLNEKKDKHDYVIFYFDDFSLHYNDPRLFGKMQVINKEDLNKFFLDKNLGLEYDDPNLTEDYLKEKFKTHHTDIKKMLLDQSYITGIGNIYADEILFKSKISPKSYADKISKNKLKEIIKNTKEVFEESLKYKGTYPNIDGKRGTFEQHLKVHKRQNLPCYECGTLIKKEKIGGRGTYYCPKCQRKIY</sequence>
<organism evidence="23 24">
    <name type="scientific">Candidatus Aphodocola excrementigallinarum</name>
    <dbReference type="NCBI Taxonomy" id="2840670"/>
    <lineage>
        <taxon>Bacteria</taxon>
        <taxon>Bacillati</taxon>
        <taxon>Bacillota</taxon>
        <taxon>Bacilli</taxon>
        <taxon>Candidatus Aphodocola</taxon>
    </lineage>
</organism>
<dbReference type="FunFam" id="1.10.8.50:FF:000003">
    <property type="entry name" value="Formamidopyrimidine-DNA glycosylase"/>
    <property type="match status" value="1"/>
</dbReference>
<reference evidence="23" key="1">
    <citation type="submission" date="2020-10" db="EMBL/GenBank/DDBJ databases">
        <authorList>
            <person name="Gilroy R."/>
        </authorList>
    </citation>
    <scope>NUCLEOTIDE SEQUENCE</scope>
    <source>
        <strain evidence="23">CHK193-30670</strain>
    </source>
</reference>
<dbReference type="PROSITE" id="PS51066">
    <property type="entry name" value="ZF_FPG_2"/>
    <property type="match status" value="1"/>
</dbReference>
<dbReference type="EC" id="4.2.99.18" evidence="6"/>
<dbReference type="PANTHER" id="PTHR22993:SF9">
    <property type="entry name" value="FORMAMIDOPYRIMIDINE-DNA GLYCOSYLASE"/>
    <property type="match status" value="1"/>
</dbReference>
<keyword evidence="14" id="KW-0234">DNA repair</keyword>
<protein>
    <recommendedName>
        <fullName evidence="7">Formamidopyrimidine-DNA glycosylase</fullName>
        <ecNumber evidence="5">3.2.2.23</ecNumber>
        <ecNumber evidence="6">4.2.99.18</ecNumber>
    </recommendedName>
    <alternativeName>
        <fullName evidence="18">DNA-(apurinic or apyrimidinic site) lyase MutM</fullName>
    </alternativeName>
</protein>
<dbReference type="InterPro" id="IPR010979">
    <property type="entry name" value="Ribosomal_uS13-like_H2TH"/>
</dbReference>